<reference evidence="1" key="1">
    <citation type="submission" date="2020-11" db="EMBL/GenBank/DDBJ databases">
        <authorList>
            <person name="Tran Van P."/>
        </authorList>
    </citation>
    <scope>NUCLEOTIDE SEQUENCE</scope>
</reference>
<organism evidence="1">
    <name type="scientific">Darwinula stevensoni</name>
    <dbReference type="NCBI Taxonomy" id="69355"/>
    <lineage>
        <taxon>Eukaryota</taxon>
        <taxon>Metazoa</taxon>
        <taxon>Ecdysozoa</taxon>
        <taxon>Arthropoda</taxon>
        <taxon>Crustacea</taxon>
        <taxon>Oligostraca</taxon>
        <taxon>Ostracoda</taxon>
        <taxon>Podocopa</taxon>
        <taxon>Podocopida</taxon>
        <taxon>Darwinulocopina</taxon>
        <taxon>Darwinuloidea</taxon>
        <taxon>Darwinulidae</taxon>
        <taxon>Darwinula</taxon>
    </lineage>
</organism>
<keyword evidence="2" id="KW-1185">Reference proteome</keyword>
<sequence length="252" mass="28574">MAEHPSGQNPPTYEGHSISNLPEYERDEQQACACCDMFRQVSEEWCLGFALKKGDDRFICQLLSKNSTFAVDPNKTSRISVSETVAPKEFEFAMVTGKIHFLRAMGVGPFKAAKTTCKGDGLAHLVMDDRGQEWHDYILQFMESHFPSQDKFWIGADDIDWDNELKDADMDSSISCKGSTVAENQTIAPKEFEFAMVTGEIHFLRAMGKEQYTKARSTCKGEGLAHLVMDDRGQEWHDYVLEFMESHFPSQD</sequence>
<name>A0A7R8XCK4_9CRUS</name>
<dbReference type="AlphaFoldDB" id="A0A7R8XCK4"/>
<evidence type="ECO:0000313" key="1">
    <source>
        <dbReference type="EMBL" id="CAD7247186.1"/>
    </source>
</evidence>
<gene>
    <name evidence="1" type="ORF">DSTB1V02_LOCUS7020</name>
</gene>
<dbReference type="EMBL" id="CAJPEV010001371">
    <property type="protein sequence ID" value="CAG0892281.1"/>
    <property type="molecule type" value="Genomic_DNA"/>
</dbReference>
<dbReference type="EMBL" id="LR900888">
    <property type="protein sequence ID" value="CAD7247186.1"/>
    <property type="molecule type" value="Genomic_DNA"/>
</dbReference>
<accession>A0A7R8XCK4</accession>
<proteinExistence type="predicted"/>
<evidence type="ECO:0000313" key="2">
    <source>
        <dbReference type="Proteomes" id="UP000677054"/>
    </source>
</evidence>
<dbReference type="Proteomes" id="UP000677054">
    <property type="component" value="Unassembled WGS sequence"/>
</dbReference>
<feature type="non-terminal residue" evidence="1">
    <location>
        <position position="252"/>
    </location>
</feature>
<protein>
    <submittedName>
        <fullName evidence="1">Uncharacterized protein</fullName>
    </submittedName>
</protein>